<gene>
    <name evidence="2" type="ORF">SARC_04366</name>
</gene>
<evidence type="ECO:0000259" key="1">
    <source>
        <dbReference type="PROSITE" id="PS50003"/>
    </source>
</evidence>
<feature type="domain" description="PH" evidence="1">
    <location>
        <begin position="14"/>
        <end position="125"/>
    </location>
</feature>
<dbReference type="Gene3D" id="2.30.29.30">
    <property type="entry name" value="Pleckstrin-homology domain (PH domain)/Phosphotyrosine-binding domain (PTB)"/>
    <property type="match status" value="1"/>
</dbReference>
<accession>A0A0L0G3C8</accession>
<sequence length="156" mass="17899">MTVDEKSISRKSKQVVIKGNLQKLSSGLLGGWQKRFFVLYADGRLCYFKKQADFDAGQEEISDVNLKYYQNISDVTLVEGSKKNVFVLTPKPMDFNYSDIREFNFSAETVTDMDMWIGSMWQIIEKYQNLKLKLNPLGQVTAESEVSAENVRIEGF</sequence>
<proteinExistence type="predicted"/>
<dbReference type="InterPro" id="IPR011993">
    <property type="entry name" value="PH-like_dom_sf"/>
</dbReference>
<dbReference type="OrthoDB" id="2157866at2759"/>
<reference evidence="2 3" key="1">
    <citation type="submission" date="2011-02" db="EMBL/GenBank/DDBJ databases">
        <title>The Genome Sequence of Sphaeroforma arctica JP610.</title>
        <authorList>
            <consortium name="The Broad Institute Genome Sequencing Platform"/>
            <person name="Russ C."/>
            <person name="Cuomo C."/>
            <person name="Young S.K."/>
            <person name="Zeng Q."/>
            <person name="Gargeya S."/>
            <person name="Alvarado L."/>
            <person name="Berlin A."/>
            <person name="Chapman S.B."/>
            <person name="Chen Z."/>
            <person name="Freedman E."/>
            <person name="Gellesch M."/>
            <person name="Goldberg J."/>
            <person name="Griggs A."/>
            <person name="Gujja S."/>
            <person name="Heilman E."/>
            <person name="Heiman D."/>
            <person name="Howarth C."/>
            <person name="Mehta T."/>
            <person name="Neiman D."/>
            <person name="Pearson M."/>
            <person name="Roberts A."/>
            <person name="Saif S."/>
            <person name="Shea T."/>
            <person name="Shenoy N."/>
            <person name="Sisk P."/>
            <person name="Stolte C."/>
            <person name="Sykes S."/>
            <person name="White J."/>
            <person name="Yandava C."/>
            <person name="Burger G."/>
            <person name="Gray M.W."/>
            <person name="Holland P.W.H."/>
            <person name="King N."/>
            <person name="Lang F.B.F."/>
            <person name="Roger A.J."/>
            <person name="Ruiz-Trillo I."/>
            <person name="Haas B."/>
            <person name="Nusbaum C."/>
            <person name="Birren B."/>
        </authorList>
    </citation>
    <scope>NUCLEOTIDE SEQUENCE [LARGE SCALE GENOMIC DNA]</scope>
    <source>
        <strain evidence="2 3">JP610</strain>
    </source>
</reference>
<dbReference type="Pfam" id="PF00169">
    <property type="entry name" value="PH"/>
    <property type="match status" value="1"/>
</dbReference>
<dbReference type="GeneID" id="25904870"/>
<organism evidence="2 3">
    <name type="scientific">Sphaeroforma arctica JP610</name>
    <dbReference type="NCBI Taxonomy" id="667725"/>
    <lineage>
        <taxon>Eukaryota</taxon>
        <taxon>Ichthyosporea</taxon>
        <taxon>Ichthyophonida</taxon>
        <taxon>Sphaeroforma</taxon>
    </lineage>
</organism>
<dbReference type="InterPro" id="IPR001849">
    <property type="entry name" value="PH_domain"/>
</dbReference>
<dbReference type="AlphaFoldDB" id="A0A0L0G3C8"/>
<dbReference type="PROSITE" id="PS50003">
    <property type="entry name" value="PH_DOMAIN"/>
    <property type="match status" value="1"/>
</dbReference>
<evidence type="ECO:0000313" key="2">
    <source>
        <dbReference type="EMBL" id="KNC83379.1"/>
    </source>
</evidence>
<name>A0A0L0G3C8_9EUKA</name>
<dbReference type="SMART" id="SM00233">
    <property type="entry name" value="PH"/>
    <property type="match status" value="1"/>
</dbReference>
<protein>
    <recommendedName>
        <fullName evidence="1">PH domain-containing protein</fullName>
    </recommendedName>
</protein>
<keyword evidence="3" id="KW-1185">Reference proteome</keyword>
<dbReference type="Proteomes" id="UP000054560">
    <property type="component" value="Unassembled WGS sequence"/>
</dbReference>
<dbReference type="SUPFAM" id="SSF50729">
    <property type="entry name" value="PH domain-like"/>
    <property type="match status" value="1"/>
</dbReference>
<dbReference type="RefSeq" id="XP_014157281.1">
    <property type="nucleotide sequence ID" value="XM_014301806.1"/>
</dbReference>
<dbReference type="EMBL" id="KQ241838">
    <property type="protein sequence ID" value="KNC83379.1"/>
    <property type="molecule type" value="Genomic_DNA"/>
</dbReference>
<evidence type="ECO:0000313" key="3">
    <source>
        <dbReference type="Proteomes" id="UP000054560"/>
    </source>
</evidence>